<keyword evidence="2" id="KW-0560">Oxidoreductase</keyword>
<keyword evidence="2" id="KW-0503">Monooxygenase</keyword>
<dbReference type="Proteomes" id="UP000282837">
    <property type="component" value="Unassembled WGS sequence"/>
</dbReference>
<proteinExistence type="predicted"/>
<evidence type="ECO:0000313" key="3">
    <source>
        <dbReference type="Proteomes" id="UP000282837"/>
    </source>
</evidence>
<evidence type="ECO:0000313" key="2">
    <source>
        <dbReference type="EMBL" id="RVU05420.1"/>
    </source>
</evidence>
<dbReference type="GO" id="GO:0004497">
    <property type="term" value="F:monooxygenase activity"/>
    <property type="evidence" value="ECO:0007669"/>
    <property type="project" value="UniProtKB-KW"/>
</dbReference>
<dbReference type="Pfam" id="PF03992">
    <property type="entry name" value="ABM"/>
    <property type="match status" value="1"/>
</dbReference>
<reference evidence="2 3" key="1">
    <citation type="submission" date="2019-01" db="EMBL/GenBank/DDBJ databases">
        <authorList>
            <person name="Chen W.-M."/>
        </authorList>
    </citation>
    <scope>NUCLEOTIDE SEQUENCE [LARGE SCALE GENOMIC DNA]</scope>
    <source>
        <strain evidence="2 3">FSY-9</strain>
    </source>
</reference>
<evidence type="ECO:0000259" key="1">
    <source>
        <dbReference type="PROSITE" id="PS51725"/>
    </source>
</evidence>
<dbReference type="EMBL" id="SACO01000005">
    <property type="protein sequence ID" value="RVU05420.1"/>
    <property type="molecule type" value="Genomic_DNA"/>
</dbReference>
<name>A0A437N674_9SPHN</name>
<feature type="domain" description="ABM" evidence="1">
    <location>
        <begin position="2"/>
        <end position="92"/>
    </location>
</feature>
<protein>
    <submittedName>
        <fullName evidence="2">Antibiotic biosynthesis monooxygenase</fullName>
    </submittedName>
</protein>
<sequence length="97" mass="10931">MIFEIARLTIDPARAADFEAAVAKAEPFFRADKGCTSFALQQVIEEPGVYHLLVGWVSVEAHMVDFRETQNFQEWRALAGPFFVEPPKVVHVRNVIG</sequence>
<dbReference type="OrthoDB" id="9798157at2"/>
<keyword evidence="3" id="KW-1185">Reference proteome</keyword>
<dbReference type="SUPFAM" id="SSF54909">
    <property type="entry name" value="Dimeric alpha+beta barrel"/>
    <property type="match status" value="1"/>
</dbReference>
<gene>
    <name evidence="2" type="ORF">EOE18_08960</name>
</gene>
<comment type="caution">
    <text evidence="2">The sequence shown here is derived from an EMBL/GenBank/DDBJ whole genome shotgun (WGS) entry which is preliminary data.</text>
</comment>
<dbReference type="RefSeq" id="WP_127708546.1">
    <property type="nucleotide sequence ID" value="NZ_SACO01000005.1"/>
</dbReference>
<accession>A0A437N674</accession>
<dbReference type="Gene3D" id="3.30.70.100">
    <property type="match status" value="1"/>
</dbReference>
<dbReference type="InterPro" id="IPR007138">
    <property type="entry name" value="ABM_dom"/>
</dbReference>
<organism evidence="2 3">
    <name type="scientific">Novosphingobium umbonatum</name>
    <dbReference type="NCBI Taxonomy" id="1908524"/>
    <lineage>
        <taxon>Bacteria</taxon>
        <taxon>Pseudomonadati</taxon>
        <taxon>Pseudomonadota</taxon>
        <taxon>Alphaproteobacteria</taxon>
        <taxon>Sphingomonadales</taxon>
        <taxon>Sphingomonadaceae</taxon>
        <taxon>Novosphingobium</taxon>
    </lineage>
</organism>
<dbReference type="AlphaFoldDB" id="A0A437N674"/>
<dbReference type="PROSITE" id="PS51725">
    <property type="entry name" value="ABM"/>
    <property type="match status" value="1"/>
</dbReference>
<dbReference type="InterPro" id="IPR011008">
    <property type="entry name" value="Dimeric_a/b-barrel"/>
</dbReference>